<protein>
    <submittedName>
        <fullName evidence="3">Glyoxylase, beta-lactamase superfamily II</fullName>
    </submittedName>
</protein>
<keyword evidence="4" id="KW-1185">Reference proteome</keyword>
<dbReference type="Pfam" id="PF00753">
    <property type="entry name" value="Lactamase_B"/>
    <property type="match status" value="1"/>
</dbReference>
<dbReference type="SUPFAM" id="SSF56281">
    <property type="entry name" value="Metallo-hydrolase/oxidoreductase"/>
    <property type="match status" value="1"/>
</dbReference>
<dbReference type="EMBL" id="FOMX01000003">
    <property type="protein sequence ID" value="SFD67424.1"/>
    <property type="molecule type" value="Genomic_DNA"/>
</dbReference>
<gene>
    <name evidence="3" type="ORF">SAMN02745121_01072</name>
</gene>
<dbReference type="AlphaFoldDB" id="A0A1I1U9Q6"/>
<sequence length="427" mass="47259">MRDESEHEDYGRLFVTARCCGAAICRNFAPELLGEVTAAGEVRSGRRLAVLPGTYEEGAFTGVLRQPRSKEDLIAARTAMAACPLGAIKLQPGASRVRRDELGSPWHGYPRPLEDNVWVLGPPSIDNIGATTYFIEREGGGVLIDPPRPGDGLFRWLADHGGVRWLLLTHRDHAHHHAEFAGRFPGCQRLLGAADINLRERSYLATTGDVEIQLGDALRPFTLDGEPLSDAEAGQAELVVLPQPGHTPGSICLLYRGRFLFTGDHLAYSRVLGHIVAFRLQCWEDWERQTRSVRYLAAAAEAGWLRFTWILPGHGEWQRLPGDGGAAETAAALRRTVAWMERQPKGHMPTLPWFLFIMSRMRPKSALGRLLRAIGGGSDLWVLPRDVWSSLPAHDPRRLRAAVRRLRVLGAVVLAIAALLVWFVGGW</sequence>
<keyword evidence="1" id="KW-1133">Transmembrane helix</keyword>
<dbReference type="Proteomes" id="UP000199400">
    <property type="component" value="Unassembled WGS sequence"/>
</dbReference>
<evidence type="ECO:0000256" key="1">
    <source>
        <dbReference type="SAM" id="Phobius"/>
    </source>
</evidence>
<keyword evidence="1" id="KW-0812">Transmembrane</keyword>
<evidence type="ECO:0000259" key="2">
    <source>
        <dbReference type="SMART" id="SM00849"/>
    </source>
</evidence>
<feature type="transmembrane region" description="Helical" evidence="1">
    <location>
        <begin position="406"/>
        <end position="425"/>
    </location>
</feature>
<dbReference type="Gene3D" id="3.60.15.10">
    <property type="entry name" value="Ribonuclease Z/Hydroxyacylglutathione hydrolase-like"/>
    <property type="match status" value="1"/>
</dbReference>
<reference evidence="4" key="1">
    <citation type="submission" date="2016-10" db="EMBL/GenBank/DDBJ databases">
        <authorList>
            <person name="Varghese N."/>
            <person name="Submissions S."/>
        </authorList>
    </citation>
    <scope>NUCLEOTIDE SEQUENCE [LARGE SCALE GENOMIC DNA]</scope>
    <source>
        <strain evidence="4">ATCC 25963</strain>
    </source>
</reference>
<keyword evidence="1" id="KW-0472">Membrane</keyword>
<proteinExistence type="predicted"/>
<dbReference type="PANTHER" id="PTHR42773">
    <property type="entry name" value="METALLO-BETA-LACTAMASE-RELATED"/>
    <property type="match status" value="1"/>
</dbReference>
<evidence type="ECO:0000313" key="3">
    <source>
        <dbReference type="EMBL" id="SFD67424.1"/>
    </source>
</evidence>
<dbReference type="InterPro" id="IPR036866">
    <property type="entry name" value="RibonucZ/Hydroxyglut_hydro"/>
</dbReference>
<name>A0A1I1U9Q6_9BACT</name>
<dbReference type="InterPro" id="IPR001279">
    <property type="entry name" value="Metallo-B-lactamas"/>
</dbReference>
<dbReference type="PANTHER" id="PTHR42773:SF1">
    <property type="entry name" value="METALLO-BETA-LACTAMASE FAMILY PROTEIN"/>
    <property type="match status" value="1"/>
</dbReference>
<dbReference type="RefSeq" id="WP_096329551.1">
    <property type="nucleotide sequence ID" value="NZ_FOMX01000003.1"/>
</dbReference>
<feature type="domain" description="Metallo-beta-lactamase" evidence="2">
    <location>
        <begin position="129"/>
        <end position="314"/>
    </location>
</feature>
<evidence type="ECO:0000313" key="4">
    <source>
        <dbReference type="Proteomes" id="UP000199400"/>
    </source>
</evidence>
<organism evidence="3 4">
    <name type="scientific">Nannocystis exedens</name>
    <dbReference type="NCBI Taxonomy" id="54"/>
    <lineage>
        <taxon>Bacteria</taxon>
        <taxon>Pseudomonadati</taxon>
        <taxon>Myxococcota</taxon>
        <taxon>Polyangia</taxon>
        <taxon>Nannocystales</taxon>
        <taxon>Nannocystaceae</taxon>
        <taxon>Nannocystis</taxon>
    </lineage>
</organism>
<dbReference type="SMART" id="SM00849">
    <property type="entry name" value="Lactamase_B"/>
    <property type="match status" value="1"/>
</dbReference>
<accession>A0A1I1U9Q6</accession>
<dbReference type="OrthoDB" id="2971563at2"/>
<dbReference type="STRING" id="54.SAMN02745121_01072"/>